<evidence type="ECO:0000313" key="2">
    <source>
        <dbReference type="EMBL" id="KAJ6752415.1"/>
    </source>
</evidence>
<gene>
    <name evidence="2" type="ORF">OIU85_002809</name>
</gene>
<reference evidence="2" key="2">
    <citation type="journal article" date="2023" name="Int. J. Mol. Sci.">
        <title>De Novo Assembly and Annotation of 11 Diverse Shrub Willow (Salix) Genomes Reveals Novel Gene Organization in Sex-Linked Regions.</title>
        <authorList>
            <person name="Hyden B."/>
            <person name="Feng K."/>
            <person name="Yates T.B."/>
            <person name="Jawdy S."/>
            <person name="Cereghino C."/>
            <person name="Smart L.B."/>
            <person name="Muchero W."/>
        </authorList>
    </citation>
    <scope>NUCLEOTIDE SEQUENCE [LARGE SCALE GENOMIC DNA]</scope>
    <source>
        <tissue evidence="2">Shoot tip</tissue>
    </source>
</reference>
<proteinExistence type="predicted"/>
<comment type="caution">
    <text evidence="2">The sequence shown here is derived from an EMBL/GenBank/DDBJ whole genome shotgun (WGS) entry which is preliminary data.</text>
</comment>
<protein>
    <submittedName>
        <fullName evidence="2">Uncharacterized protein</fullName>
    </submittedName>
</protein>
<reference evidence="2" key="1">
    <citation type="submission" date="2022-11" db="EMBL/GenBank/DDBJ databases">
        <authorList>
            <person name="Hyden B.L."/>
            <person name="Feng K."/>
            <person name="Yates T."/>
            <person name="Jawdy S."/>
            <person name="Smart L.B."/>
            <person name="Muchero W."/>
        </authorList>
    </citation>
    <scope>NUCLEOTIDE SEQUENCE</scope>
    <source>
        <tissue evidence="2">Shoot tip</tissue>
    </source>
</reference>
<keyword evidence="3" id="KW-1185">Reference proteome</keyword>
<keyword evidence="1" id="KW-0732">Signal</keyword>
<evidence type="ECO:0000313" key="3">
    <source>
        <dbReference type="Proteomes" id="UP001151529"/>
    </source>
</evidence>
<sequence length="202" mass="22177">MTLWILRPMWLSSGSNSCLTVSSSMATTPLEGSLSVVELVRPRYCPWLFSGSSVSGAMRKANPSPGSEWLTRKMLIRKELLKEATFSPPTPPSSQRDEGPIEQYAAGPVRKSEVAIDGIRSNLKGTVADCGGLFYFKDAIVSFVEWTKFSVEYLRVLSLREGKNKERNGDSNTRLKIHENGLATASSLLAIAQGNKIICIFS</sequence>
<evidence type="ECO:0000256" key="1">
    <source>
        <dbReference type="SAM" id="SignalP"/>
    </source>
</evidence>
<feature type="chain" id="PRO_5040275930" evidence="1">
    <location>
        <begin position="18"/>
        <end position="202"/>
    </location>
</feature>
<dbReference type="EMBL" id="JAPFFL010000001">
    <property type="protein sequence ID" value="KAJ6752415.1"/>
    <property type="molecule type" value="Genomic_DNA"/>
</dbReference>
<feature type="signal peptide" evidence="1">
    <location>
        <begin position="1"/>
        <end position="17"/>
    </location>
</feature>
<organism evidence="2 3">
    <name type="scientific">Salix viminalis</name>
    <name type="common">Common osier</name>
    <name type="synonym">Basket willow</name>
    <dbReference type="NCBI Taxonomy" id="40686"/>
    <lineage>
        <taxon>Eukaryota</taxon>
        <taxon>Viridiplantae</taxon>
        <taxon>Streptophyta</taxon>
        <taxon>Embryophyta</taxon>
        <taxon>Tracheophyta</taxon>
        <taxon>Spermatophyta</taxon>
        <taxon>Magnoliopsida</taxon>
        <taxon>eudicotyledons</taxon>
        <taxon>Gunneridae</taxon>
        <taxon>Pentapetalae</taxon>
        <taxon>rosids</taxon>
        <taxon>fabids</taxon>
        <taxon>Malpighiales</taxon>
        <taxon>Salicaceae</taxon>
        <taxon>Saliceae</taxon>
        <taxon>Salix</taxon>
    </lineage>
</organism>
<accession>A0A9Q0ZZ82</accession>
<dbReference type="Proteomes" id="UP001151529">
    <property type="component" value="Chromosome 16"/>
</dbReference>
<name>A0A9Q0ZZ82_SALVM</name>
<dbReference type="AlphaFoldDB" id="A0A9Q0ZZ82"/>